<comment type="caution">
    <text evidence="1">The sequence shown here is derived from an EMBL/GenBank/DDBJ whole genome shotgun (WGS) entry which is preliminary data.</text>
</comment>
<dbReference type="AlphaFoldDB" id="A0A4Y8ZNB1"/>
<dbReference type="Proteomes" id="UP000298213">
    <property type="component" value="Unassembled WGS sequence"/>
</dbReference>
<name>A0A4Y8ZNB1_9SPHN</name>
<sequence length="132" mass="14370">MSARSAKRAHRLGLVLLALVAGLLLGRAALAYYRNVSICLIPPHIVGPSERIEKVVRHYRAHPNVQHPGLGAMDPRDCCTVARNLPVEERVTFWSTLSGRQSQIVGTDVRGPAGNLLNVPTDTCGEVVVRED</sequence>
<protein>
    <submittedName>
        <fullName evidence="1">Uncharacterized protein</fullName>
    </submittedName>
</protein>
<keyword evidence="2" id="KW-1185">Reference proteome</keyword>
<proteinExistence type="predicted"/>
<evidence type="ECO:0000313" key="2">
    <source>
        <dbReference type="Proteomes" id="UP000298213"/>
    </source>
</evidence>
<reference evidence="1 2" key="1">
    <citation type="submission" date="2019-03" db="EMBL/GenBank/DDBJ databases">
        <title>Genome sequence of Sphingomonas sp. 17J27-24.</title>
        <authorList>
            <person name="Kim M."/>
            <person name="Maeng S."/>
            <person name="Sathiyaraj S."/>
        </authorList>
    </citation>
    <scope>NUCLEOTIDE SEQUENCE [LARGE SCALE GENOMIC DNA]</scope>
    <source>
        <strain evidence="1 2">17J27-24</strain>
    </source>
</reference>
<dbReference type="EMBL" id="SPDV01000030">
    <property type="protein sequence ID" value="TFI57444.1"/>
    <property type="molecule type" value="Genomic_DNA"/>
</dbReference>
<accession>A0A4Y8ZNB1</accession>
<organism evidence="1 2">
    <name type="scientific">Sphingomonas parva</name>
    <dbReference type="NCBI Taxonomy" id="2555898"/>
    <lineage>
        <taxon>Bacteria</taxon>
        <taxon>Pseudomonadati</taxon>
        <taxon>Pseudomonadota</taxon>
        <taxon>Alphaproteobacteria</taxon>
        <taxon>Sphingomonadales</taxon>
        <taxon>Sphingomonadaceae</taxon>
        <taxon>Sphingomonas</taxon>
    </lineage>
</organism>
<gene>
    <name evidence="1" type="ORF">E2493_14615</name>
</gene>
<dbReference type="RefSeq" id="WP_135088082.1">
    <property type="nucleotide sequence ID" value="NZ_SPDV01000030.1"/>
</dbReference>
<evidence type="ECO:0000313" key="1">
    <source>
        <dbReference type="EMBL" id="TFI57444.1"/>
    </source>
</evidence>